<evidence type="ECO:0000313" key="1">
    <source>
        <dbReference type="EMBL" id="MEA5446114.1"/>
    </source>
</evidence>
<dbReference type="RefSeq" id="WP_346052130.1">
    <property type="nucleotide sequence ID" value="NZ_JAYGII010000021.1"/>
</dbReference>
<dbReference type="Pfam" id="PF14305">
    <property type="entry name" value="ATPgrasp_TupA"/>
    <property type="match status" value="1"/>
</dbReference>
<organism evidence="1 2">
    <name type="scientific">Natronospira elongata</name>
    <dbReference type="NCBI Taxonomy" id="3110268"/>
    <lineage>
        <taxon>Bacteria</taxon>
        <taxon>Pseudomonadati</taxon>
        <taxon>Pseudomonadota</taxon>
        <taxon>Gammaproteobacteria</taxon>
        <taxon>Natronospirales</taxon>
        <taxon>Natronospiraceae</taxon>
        <taxon>Natronospira</taxon>
    </lineage>
</organism>
<dbReference type="AlphaFoldDB" id="A0AAP6MKC0"/>
<protein>
    <submittedName>
        <fullName evidence="1">ATP-grasp fold amidoligase family protein</fullName>
    </submittedName>
</protein>
<sequence length="306" mass="35958">MLLKSLGYRLEAALDRLLAYPLERRRFKRDVGYWPRLRRPRSYNEKIVWRKLFDRNPQLARVTDKWLLRGYAIEQLGRERAEEHLVPLYGLYNKPEAMTEADLARPCVIKPTHSSGRVMLFPEGLDRDIGEVRERVAHWLAEPAHRIRHHEWAYSQLKPRVMVEAWLEGENGQPPPDYKFLVFGGRTRLIQVHQDRFGNHCRSEFDRDWRFLEVDGDGRGSDPLPCPERYPEMLALAERLAQPFDFMRVDLYLVGGRIYLGELTAYPGSGRRCFDPSQFDFELGRHWRLPGPGVRLGLGRQPELAR</sequence>
<dbReference type="InterPro" id="IPR029465">
    <property type="entry name" value="ATPgrasp_TupA"/>
</dbReference>
<accession>A0AAP6MKC0</accession>
<reference evidence="1 2" key="1">
    <citation type="submission" date="2023-12" db="EMBL/GenBank/DDBJ databases">
        <title>Whole-genome sequencing of halo(alkali)philic microorganisms from hypersaline lakes.</title>
        <authorList>
            <person name="Sorokin D.Y."/>
            <person name="Merkel A.Y."/>
            <person name="Messina E."/>
            <person name="Yakimov M."/>
        </authorList>
    </citation>
    <scope>NUCLEOTIDE SEQUENCE [LARGE SCALE GENOMIC DNA]</scope>
    <source>
        <strain evidence="1 2">AB-CW1</strain>
    </source>
</reference>
<proteinExistence type="predicted"/>
<keyword evidence="2" id="KW-1185">Reference proteome</keyword>
<dbReference type="EMBL" id="JAYGII010000021">
    <property type="protein sequence ID" value="MEA5446114.1"/>
    <property type="molecule type" value="Genomic_DNA"/>
</dbReference>
<dbReference type="Proteomes" id="UP001302316">
    <property type="component" value="Unassembled WGS sequence"/>
</dbReference>
<dbReference type="SUPFAM" id="SSF56059">
    <property type="entry name" value="Glutathione synthetase ATP-binding domain-like"/>
    <property type="match status" value="1"/>
</dbReference>
<comment type="caution">
    <text evidence="1">The sequence shown here is derived from an EMBL/GenBank/DDBJ whole genome shotgun (WGS) entry which is preliminary data.</text>
</comment>
<gene>
    <name evidence="1" type="ORF">VCB98_09810</name>
</gene>
<evidence type="ECO:0000313" key="2">
    <source>
        <dbReference type="Proteomes" id="UP001302316"/>
    </source>
</evidence>
<name>A0AAP6MKC0_9GAMM</name>